<dbReference type="EMBL" id="CP002826">
    <property type="protein sequence ID" value="AEI05594.1"/>
    <property type="molecule type" value="Genomic_DNA"/>
</dbReference>
<gene>
    <name evidence="4" type="ordered locus">OCA5_c08720</name>
</gene>
<dbReference type="HOGENOM" id="CLU_075826_1_1_5"/>
<dbReference type="PIRSF" id="PIRSF004553">
    <property type="entry name" value="CHP00095"/>
    <property type="match status" value="1"/>
</dbReference>
<proteinExistence type="predicted"/>
<dbReference type="PANTHER" id="PTHR43542">
    <property type="entry name" value="METHYLTRANSFERASE"/>
    <property type="match status" value="1"/>
</dbReference>
<dbReference type="GO" id="GO:0008168">
    <property type="term" value="F:methyltransferase activity"/>
    <property type="evidence" value="ECO:0007669"/>
    <property type="project" value="UniProtKB-KW"/>
</dbReference>
<keyword evidence="1 4" id="KW-0489">Methyltransferase</keyword>
<dbReference type="InterPro" id="IPR004398">
    <property type="entry name" value="RNA_MeTrfase_RsmD"/>
</dbReference>
<dbReference type="PROSITE" id="PS00092">
    <property type="entry name" value="N6_MTASE"/>
    <property type="match status" value="1"/>
</dbReference>
<evidence type="ECO:0000256" key="3">
    <source>
        <dbReference type="SAM" id="MobiDB-lite"/>
    </source>
</evidence>
<dbReference type="PANTHER" id="PTHR43542:SF1">
    <property type="entry name" value="METHYLTRANSFERASE"/>
    <property type="match status" value="1"/>
</dbReference>
<dbReference type="InterPro" id="IPR002052">
    <property type="entry name" value="DNA_methylase_N6_adenine_CS"/>
</dbReference>
<evidence type="ECO:0000313" key="4">
    <source>
        <dbReference type="EMBL" id="AEI05594.1"/>
    </source>
</evidence>
<keyword evidence="2 4" id="KW-0808">Transferase</keyword>
<dbReference type="InterPro" id="IPR029063">
    <property type="entry name" value="SAM-dependent_MTases_sf"/>
</dbReference>
<dbReference type="RefSeq" id="WP_012564372.1">
    <property type="nucleotide sequence ID" value="NC_011386.1"/>
</dbReference>
<dbReference type="KEGG" id="ocg:OCA5_c08720"/>
<dbReference type="AlphaFoldDB" id="B6JIV2"/>
<dbReference type="Gene3D" id="3.40.50.150">
    <property type="entry name" value="Vaccinia Virus protein VP39"/>
    <property type="match status" value="1"/>
</dbReference>
<protein>
    <submittedName>
        <fullName evidence="4">Putative methyltransferase</fullName>
    </submittedName>
</protein>
<keyword evidence="5" id="KW-1185">Reference proteome</keyword>
<accession>B6JIV2</accession>
<dbReference type="KEGG" id="oca:OCAR_7242"/>
<name>B6JIV2_AFIC5</name>
<dbReference type="NCBIfam" id="TIGR00095">
    <property type="entry name" value="16S rRNA (guanine(966)-N(2))-methyltransferase RsmD"/>
    <property type="match status" value="1"/>
</dbReference>
<dbReference type="STRING" id="504832.OCA5_c08720"/>
<feature type="region of interest" description="Disordered" evidence="3">
    <location>
        <begin position="1"/>
        <end position="21"/>
    </location>
</feature>
<evidence type="ECO:0000256" key="2">
    <source>
        <dbReference type="ARBA" id="ARBA00022679"/>
    </source>
</evidence>
<evidence type="ECO:0000256" key="1">
    <source>
        <dbReference type="ARBA" id="ARBA00022603"/>
    </source>
</evidence>
<evidence type="ECO:0000313" key="5">
    <source>
        <dbReference type="Proteomes" id="UP000007730"/>
    </source>
</evidence>
<dbReference type="OrthoDB" id="9803017at2"/>
<sequence>MRVVGGKMRGRSIASPASQEIRPTQDRLRESLFNILMHAYGNPALDARVLDLFAGTGALGIEAVSRGAAFTLFIDNGAAARALLRNNVEALGLGGVTKVYRRDATALGPAHPMEPFTLAFLDPPYGKGLAEKALTSLRDGKWLVPDALVVVEEAKAAAFAAPDGYDELERRVYDDTEFVFLRAQ</sequence>
<dbReference type="Pfam" id="PF03602">
    <property type="entry name" value="Cons_hypoth95"/>
    <property type="match status" value="1"/>
</dbReference>
<dbReference type="GO" id="GO:0031167">
    <property type="term" value="P:rRNA methylation"/>
    <property type="evidence" value="ECO:0007669"/>
    <property type="project" value="InterPro"/>
</dbReference>
<dbReference type="CDD" id="cd02440">
    <property type="entry name" value="AdoMet_MTases"/>
    <property type="match status" value="1"/>
</dbReference>
<dbReference type="eggNOG" id="COG0742">
    <property type="taxonomic scope" value="Bacteria"/>
</dbReference>
<dbReference type="PATRIC" id="fig|504832.7.peg.921"/>
<dbReference type="Proteomes" id="UP000007730">
    <property type="component" value="Chromosome"/>
</dbReference>
<reference evidence="4 5" key="1">
    <citation type="journal article" date="2011" name="J. Bacteriol.">
        <title>Complete genome sequences of the chemolithoautotrophic Oligotropha carboxidovorans strains OM4 and OM5.</title>
        <authorList>
            <person name="Volland S."/>
            <person name="Rachinger M."/>
            <person name="Strittmatter A."/>
            <person name="Daniel R."/>
            <person name="Gottschalk G."/>
            <person name="Meyer O."/>
        </authorList>
    </citation>
    <scope>NUCLEOTIDE SEQUENCE [LARGE SCALE GENOMIC DNA]</scope>
    <source>
        <strain evidence="5">ATCC 49405 / DSM 1227 / KCTC 32145 / OM5</strain>
    </source>
</reference>
<dbReference type="GO" id="GO:0003676">
    <property type="term" value="F:nucleic acid binding"/>
    <property type="evidence" value="ECO:0007669"/>
    <property type="project" value="InterPro"/>
</dbReference>
<organism evidence="4 5">
    <name type="scientific">Afipia carboxidovorans (strain ATCC 49405 / DSM 1227 / KCTC 32145 / OM5)</name>
    <name type="common">Oligotropha carboxidovorans</name>
    <dbReference type="NCBI Taxonomy" id="504832"/>
    <lineage>
        <taxon>Bacteria</taxon>
        <taxon>Pseudomonadati</taxon>
        <taxon>Pseudomonadota</taxon>
        <taxon>Alphaproteobacteria</taxon>
        <taxon>Hyphomicrobiales</taxon>
        <taxon>Nitrobacteraceae</taxon>
        <taxon>Afipia</taxon>
    </lineage>
</organism>
<dbReference type="SUPFAM" id="SSF53335">
    <property type="entry name" value="S-adenosyl-L-methionine-dependent methyltransferases"/>
    <property type="match status" value="1"/>
</dbReference>